<dbReference type="PROSITE" id="PS50918">
    <property type="entry name" value="WWE"/>
    <property type="match status" value="1"/>
</dbReference>
<evidence type="ECO:0000256" key="1">
    <source>
        <dbReference type="SAM" id="MobiDB-lite"/>
    </source>
</evidence>
<dbReference type="Pfam" id="PF23464">
    <property type="entry name" value="WWE_3"/>
    <property type="match status" value="1"/>
</dbReference>
<organism evidence="3 4">
    <name type="scientific">Desmophyllum pertusum</name>
    <dbReference type="NCBI Taxonomy" id="174260"/>
    <lineage>
        <taxon>Eukaryota</taxon>
        <taxon>Metazoa</taxon>
        <taxon>Cnidaria</taxon>
        <taxon>Anthozoa</taxon>
        <taxon>Hexacorallia</taxon>
        <taxon>Scleractinia</taxon>
        <taxon>Caryophylliina</taxon>
        <taxon>Caryophylliidae</taxon>
        <taxon>Desmophyllum</taxon>
    </lineage>
</organism>
<dbReference type="Pfam" id="PF02825">
    <property type="entry name" value="WWE"/>
    <property type="match status" value="1"/>
</dbReference>
<dbReference type="InterPro" id="IPR001660">
    <property type="entry name" value="SAM"/>
</dbReference>
<comment type="caution">
    <text evidence="3">The sequence shown here is derived from an EMBL/GenBank/DDBJ whole genome shotgun (WGS) entry which is preliminary data.</text>
</comment>
<evidence type="ECO:0000313" key="4">
    <source>
        <dbReference type="Proteomes" id="UP001163046"/>
    </source>
</evidence>
<evidence type="ECO:0000259" key="2">
    <source>
        <dbReference type="PROSITE" id="PS50918"/>
    </source>
</evidence>
<feature type="compositionally biased region" description="Pro residues" evidence="1">
    <location>
        <begin position="214"/>
        <end position="242"/>
    </location>
</feature>
<dbReference type="InterPro" id="IPR058055">
    <property type="entry name" value="PA-PLA1"/>
</dbReference>
<gene>
    <name evidence="3" type="primary">SEC23IP_2</name>
    <name evidence="3" type="ORF">OS493_017082</name>
</gene>
<feature type="compositionally biased region" description="Polar residues" evidence="1">
    <location>
        <begin position="158"/>
        <end position="213"/>
    </location>
</feature>
<dbReference type="PANTHER" id="PTHR23509">
    <property type="entry name" value="PA-PL1 PHOSPHOLIPASE FAMILY"/>
    <property type="match status" value="1"/>
</dbReference>
<dbReference type="GO" id="GO:0004620">
    <property type="term" value="F:phospholipase activity"/>
    <property type="evidence" value="ECO:0007669"/>
    <property type="project" value="TreeGrafter"/>
</dbReference>
<dbReference type="InterPro" id="IPR057825">
    <property type="entry name" value="WWE_SEC23-DDH2"/>
</dbReference>
<feature type="region of interest" description="Disordered" evidence="1">
    <location>
        <begin position="749"/>
        <end position="769"/>
    </location>
</feature>
<dbReference type="InterPro" id="IPR037197">
    <property type="entry name" value="WWE_dom_sf"/>
</dbReference>
<feature type="compositionally biased region" description="Low complexity" evidence="1">
    <location>
        <begin position="107"/>
        <end position="149"/>
    </location>
</feature>
<feature type="compositionally biased region" description="Acidic residues" evidence="1">
    <location>
        <begin position="669"/>
        <end position="683"/>
    </location>
</feature>
<dbReference type="SUPFAM" id="SSF47769">
    <property type="entry name" value="SAM/Pointed domain"/>
    <property type="match status" value="1"/>
</dbReference>
<dbReference type="SMART" id="SM00454">
    <property type="entry name" value="SAM"/>
    <property type="match status" value="1"/>
</dbReference>
<dbReference type="Gene3D" id="1.10.150.50">
    <property type="entry name" value="Transcription Factor, Ets-1"/>
    <property type="match status" value="1"/>
</dbReference>
<dbReference type="Pfam" id="PF00536">
    <property type="entry name" value="SAM_1"/>
    <property type="match status" value="1"/>
</dbReference>
<dbReference type="PANTHER" id="PTHR23509:SF10">
    <property type="entry name" value="LD21067P"/>
    <property type="match status" value="1"/>
</dbReference>
<dbReference type="Proteomes" id="UP001163046">
    <property type="component" value="Unassembled WGS sequence"/>
</dbReference>
<evidence type="ECO:0000313" key="3">
    <source>
        <dbReference type="EMBL" id="KAJ7333544.1"/>
    </source>
</evidence>
<feature type="region of interest" description="Disordered" evidence="1">
    <location>
        <begin position="66"/>
        <end position="92"/>
    </location>
</feature>
<sequence>MKMEEPTGPQCVFWENCLHEPAISPHCSDVSISKMADRPGDSSQKHTPLHGISLANFGGTLNFGPTLVPASDSTPISLRNQPTATPNTSRATTDLEHVGEVDSFLGQQPSSQQQAQAPFQSTPKDSSGVSQGNNQGSSFFTMASSSSSAVQDDFLSPEPTTQSVSDNFSSPQVPATKSPFQTSPSLGSGSHTPPKSSASHPQSFPPSTASWLQSPPPPVTNLPQTVTPPVPSSGLPQTPPQPASGWPQTPAPPAAARWPQTPPTAASVSQSTASFSAPGPSPQSSQYYSSPQQVPSGTPPIFTPTATVEPIKPHWFYRKENSAWMPFSYIDSDSLEQALKTSSASGDRIIATNGGRYDVNLDKRLRYSLYWEEGVSVVRRCTWFYKGDGESKLVPYKEDMAARLEADFLLAFRENKWPRRVVLSDGEYIMMHNANVMVHFVPNNDSANWSGEDTVTRPKVVRRGVGDIEDEIDDGEPAQIDHLIFVVHGIGPIADLNFRNIIECVDDLRKVSLQMLFDHQEELSRGRAIGRVEFLPVQWHSKLHNDSTGVDQRLQSISLSSIRRLREFTNSTLLDILFYTSPTYCQNIVNTVGDDIKRLLEIFKKRNPMFNGKYSVCGHSLGSSILFDILQHQKDQRGQSSSTKQSMMEQVNEILTTDGPAADNRDDTAQDLDNDSDDDEDESYPALGDALTQLGLPEYVGLFESEEMDMETFLLCGEEDMKEMGIPMGPRKKLMGYLRNQKLNMEKRKLEREESKKARTEARDKAKTERQKLKNTAAKNKHVPARNGIFLHVGETRLGSFQVIICSFCSQRGSGLSTGTRRNRATLRGVPSVGP</sequence>
<dbReference type="InterPro" id="IPR004170">
    <property type="entry name" value="WWE_dom"/>
</dbReference>
<accession>A0A9W9YCC3</accession>
<feature type="domain" description="WWE" evidence="2">
    <location>
        <begin position="301"/>
        <end position="380"/>
    </location>
</feature>
<dbReference type="GO" id="GO:0005737">
    <property type="term" value="C:cytoplasm"/>
    <property type="evidence" value="ECO:0007669"/>
    <property type="project" value="TreeGrafter"/>
</dbReference>
<feature type="region of interest" description="Disordered" evidence="1">
    <location>
        <begin position="656"/>
        <end position="685"/>
    </location>
</feature>
<protein>
    <submittedName>
        <fullName evidence="3">S23-interacting protein</fullName>
    </submittedName>
</protein>
<dbReference type="AlphaFoldDB" id="A0A9W9YCC3"/>
<name>A0A9W9YCC3_9CNID</name>
<feature type="region of interest" description="Disordered" evidence="1">
    <location>
        <begin position="107"/>
        <end position="305"/>
    </location>
</feature>
<feature type="compositionally biased region" description="Polar residues" evidence="1">
    <location>
        <begin position="263"/>
        <end position="272"/>
    </location>
</feature>
<keyword evidence="4" id="KW-1185">Reference proteome</keyword>
<reference evidence="3" key="1">
    <citation type="submission" date="2023-01" db="EMBL/GenBank/DDBJ databases">
        <title>Genome assembly of the deep-sea coral Lophelia pertusa.</title>
        <authorList>
            <person name="Herrera S."/>
            <person name="Cordes E."/>
        </authorList>
    </citation>
    <scope>NUCLEOTIDE SEQUENCE</scope>
    <source>
        <strain evidence="3">USNM1676648</strain>
        <tissue evidence="3">Polyp</tissue>
    </source>
</reference>
<feature type="compositionally biased region" description="Low complexity" evidence="1">
    <location>
        <begin position="273"/>
        <end position="296"/>
    </location>
</feature>
<dbReference type="InterPro" id="IPR013761">
    <property type="entry name" value="SAM/pointed_sf"/>
</dbReference>
<dbReference type="EMBL" id="MU827786">
    <property type="protein sequence ID" value="KAJ7333544.1"/>
    <property type="molecule type" value="Genomic_DNA"/>
</dbReference>
<feature type="compositionally biased region" description="Polar residues" evidence="1">
    <location>
        <begin position="71"/>
        <end position="92"/>
    </location>
</feature>
<proteinExistence type="predicted"/>
<dbReference type="OrthoDB" id="69269at2759"/>
<dbReference type="SUPFAM" id="SSF117839">
    <property type="entry name" value="WWE domain"/>
    <property type="match status" value="1"/>
</dbReference>